<dbReference type="InterPro" id="IPR036872">
    <property type="entry name" value="CH_dom_sf"/>
</dbReference>
<evidence type="ECO:0000259" key="1">
    <source>
        <dbReference type="Pfam" id="PF24529"/>
    </source>
</evidence>
<dbReference type="PANTHER" id="PTHR45912:SF3">
    <property type="entry name" value="CILIA- AND FLAGELLA-ASSOCIATED PROTEIN 47"/>
    <property type="match status" value="1"/>
</dbReference>
<dbReference type="GeneID" id="113493508"/>
<feature type="domain" description="Cilia- and flagella-associated protein 47" evidence="1">
    <location>
        <begin position="1137"/>
        <end position="1221"/>
    </location>
</feature>
<dbReference type="GO" id="GO:0005929">
    <property type="term" value="C:cilium"/>
    <property type="evidence" value="ECO:0007669"/>
    <property type="project" value="TreeGrafter"/>
</dbReference>
<organism evidence="2 3">
    <name type="scientific">Trichoplusia ni</name>
    <name type="common">Cabbage looper</name>
    <dbReference type="NCBI Taxonomy" id="7111"/>
    <lineage>
        <taxon>Eukaryota</taxon>
        <taxon>Metazoa</taxon>
        <taxon>Ecdysozoa</taxon>
        <taxon>Arthropoda</taxon>
        <taxon>Hexapoda</taxon>
        <taxon>Insecta</taxon>
        <taxon>Pterygota</taxon>
        <taxon>Neoptera</taxon>
        <taxon>Endopterygota</taxon>
        <taxon>Lepidoptera</taxon>
        <taxon>Glossata</taxon>
        <taxon>Ditrysia</taxon>
        <taxon>Noctuoidea</taxon>
        <taxon>Noctuidae</taxon>
        <taxon>Plusiinae</taxon>
        <taxon>Trichoplusia</taxon>
    </lineage>
</organism>
<dbReference type="Proteomes" id="UP000322000">
    <property type="component" value="Chromosome 4"/>
</dbReference>
<dbReference type="OrthoDB" id="10060824at2759"/>
<name>A0A7E5VGA3_TRINI</name>
<dbReference type="Gene3D" id="2.60.40.10">
    <property type="entry name" value="Immunoglobulins"/>
    <property type="match status" value="2"/>
</dbReference>
<dbReference type="GO" id="GO:0060271">
    <property type="term" value="P:cilium assembly"/>
    <property type="evidence" value="ECO:0007669"/>
    <property type="project" value="TreeGrafter"/>
</dbReference>
<accession>A0A7E5VGA3</accession>
<evidence type="ECO:0000313" key="2">
    <source>
        <dbReference type="Proteomes" id="UP000322000"/>
    </source>
</evidence>
<reference evidence="3" key="1">
    <citation type="submission" date="2025-08" db="UniProtKB">
        <authorList>
            <consortium name="RefSeq"/>
        </authorList>
    </citation>
    <scope>IDENTIFICATION</scope>
</reference>
<gene>
    <name evidence="3" type="primary">LOC113493508</name>
</gene>
<dbReference type="PANTHER" id="PTHR45912">
    <property type="entry name" value="CILIA- AND FLAGELLA-ASSOCIATED PROTEIN 47"/>
    <property type="match status" value="1"/>
</dbReference>
<dbReference type="InterPro" id="IPR056343">
    <property type="entry name" value="CFAP47_dom"/>
</dbReference>
<dbReference type="SUPFAM" id="SSF47576">
    <property type="entry name" value="Calponin-homology domain, CH-domain"/>
    <property type="match status" value="1"/>
</dbReference>
<dbReference type="Pfam" id="PF24529">
    <property type="entry name" value="CFAP47"/>
    <property type="match status" value="1"/>
</dbReference>
<dbReference type="RefSeq" id="XP_026727315.1">
    <property type="nucleotide sequence ID" value="XM_026871514.1"/>
</dbReference>
<sequence>MLSCKNYNPDKVFQRFKVVEFPATFVQLSTSQVLDVDVDLNHSAYLKTMCDGKLMKFDEARKTSAAHRAFDLIQLDARTVKIKFHPKNECIAKTKQKQLDNRFVFDLRLIQVNEVRCCNDEHHAEIGRYYISGQYEFCKISHFPKILNFGDVIINHKVTKQVRIRNESSLIVAKMRIDRITCFEISPSSFSIAPNSSIRVTISVKPTGLKIARRFSFQIRNPFDSDCEPPGSTDEDTNYITYNINYKINISYDKKPKEVVVQSLHKLYDQLPKYTYVDEEEQVRKKKFEIGKEYLNICKLRFAKPPIIERFTTGRDECYLDTSQKNGKPDGNFCRKVERKATTYDMFKILFLPFIINFGKVALSTYGDREITVKNTTAYDISVKFLNDKCVLYTEKMLQTVLIKLKPSQEAKLTLFCLGFVEGSYNGTIEYIVDFTYRGKHPYSLEVGSPLLVLPERSLKFGMVSSDSFITSVPVRIYNHFNIPVNFRWDDFHPDTPFEILPKSGSVPNHGCKICTMIYVCKASKTKVHEVDLISEGLTTRSIPIELSVVTRKLSIKFLQASVTFKDIPLNLETREKVKLENSSREIALFHVVEPLIPGITIEPMCGTIRPKMIMTFDIIAKISCVMEFSFDILLRINNKENVVLPISGNVVEPKIIIHPKNIYMSRLPCYMITYVPVTFQNFGIVKAEVDVLDTGDDNIFDVYVAHGNEKLRVLNFVVDGGQSKVVFIKVCDTFRREYEMYIPFRVNGLLGPPDHSSLSTELHHYIGEYEHLYDNNAKVKLRTVNKDISYCRIVGVITVPWIEFSVDKFEIEFSQHGKNNIEFNIKNISKYYLYVSIVTSKLTPNFTLELNEVEESEVIITETNIKFELDQQKEASFNLKFHPKGHGKFVSTAILFLDKNMTIPYYNLTFIGRKETPLMIPSTYRVIFPPCPIGVEIKRVITIDMEEESDLDSFSCVSKEELNLVVEFLDYNIVEKEGHLHTIVTVAIKVFCKVPYIGNVQLHFNHESGSTCAIDVQFCITYCQLTLHANVFVKPESNPYPYYPLSNQTKLYEYMERSAAFLEKWMFQQGFRRDLYPIIPDTFHAISPTLSTCASTGKSRGINVSYLNFVRRIAGPLMKHVRKIAVHGVDDSFKLVKEIHDTYREVIVLLRSRGANLWALQPKFLLSHEQYVVYTEYVTPKCNADIVLRNQLVTDVNLFNRLNKQSWFDFILQTYKVFILDSCFFDCICVSAQPRDIVKIIVDWFNEQIMRQHHNIRGNNKSVKHINNLTTDLIDGYALSCAFMNYCPFLIEHFSLYCEVHEQTREGDIINNACLIIEAMNQLRLYFPLSTRDFFAPNFIQMLFLSIHLYVILPMFKPKGTIRFNPPLLRSSSRQVAIAPSSQESLIYTFMILNNTQNNFLVEKAPTADNGKKMFLNVKYTANFVNEDSCILLVHGYNKTRIFDTYIVFLLFGEVGSLSPVRKCKVTGPLYRPNKVDVQVSSPFPAPATFHIYLTDIEPTIPVHLDENNKPRFYLRRLNLIEKEIMLTGAPRENAQDVLEHKLYLLMICLCTHVGNSWIWFWSDIGQFFIRVTTQPRWDLAIDSLQAKVRTWPLDPCSCGEACECYRTTVLMIPHRNDLMIKAMRYALLENASETMMQIFDRLIESVTGKLILTMLLEEGGTTMSDVQHILRTDNTFRISSRALIPRIDRVTLTQHSNAMLALPVTIPADEKFEKYSITFTSDCGMDIRTYRIFFIEGSSQSVSES</sequence>
<proteinExistence type="predicted"/>
<dbReference type="KEGG" id="tnl:113493508"/>
<dbReference type="InterPro" id="IPR013783">
    <property type="entry name" value="Ig-like_fold"/>
</dbReference>
<dbReference type="InParanoid" id="A0A7E5VGA3"/>
<protein>
    <submittedName>
        <fullName evidence="3">Uncharacterized protein LOC113493508</fullName>
    </submittedName>
</protein>
<keyword evidence="2" id="KW-1185">Reference proteome</keyword>
<evidence type="ECO:0000313" key="3">
    <source>
        <dbReference type="RefSeq" id="XP_026727315.1"/>
    </source>
</evidence>